<keyword evidence="3 5" id="KW-1133">Transmembrane helix</keyword>
<reference evidence="7 10" key="2">
    <citation type="submission" date="2018-07" db="EMBL/GenBank/DDBJ databases">
        <title>Genomic Encyclopedia of Archaeal and Bacterial Type Strains, Phase II (KMG-II): from individual species to whole genera.</title>
        <authorList>
            <person name="Goeker M."/>
        </authorList>
    </citation>
    <scope>NUCLEOTIDE SEQUENCE [LARGE SCALE GENOMIC DNA]</scope>
    <source>
        <strain evidence="7 10">JA575</strain>
    </source>
</reference>
<dbReference type="PANTHER" id="PTHR43759:SF1">
    <property type="entry name" value="GLUCOSE IMPORT SYSTEM PERMEASE PROTEIN GLCT"/>
    <property type="match status" value="1"/>
</dbReference>
<keyword evidence="2 5" id="KW-0812">Transmembrane</keyword>
<dbReference type="InterPro" id="IPR035906">
    <property type="entry name" value="MetI-like_sf"/>
</dbReference>
<comment type="subcellular location">
    <subcellularLocation>
        <location evidence="1 5">Cell membrane</location>
        <topology evidence="1 5">Multi-pass membrane protein</topology>
    </subcellularLocation>
</comment>
<organism evidence="8 9">
    <name type="scientific">Rhodopseudomonas pentothenatexigens</name>
    <dbReference type="NCBI Taxonomy" id="999699"/>
    <lineage>
        <taxon>Bacteria</taxon>
        <taxon>Pseudomonadati</taxon>
        <taxon>Pseudomonadota</taxon>
        <taxon>Alphaproteobacteria</taxon>
        <taxon>Hyphomicrobiales</taxon>
        <taxon>Nitrobacteraceae</taxon>
        <taxon>Rhodopseudomonas</taxon>
    </lineage>
</organism>
<dbReference type="Pfam" id="PF00528">
    <property type="entry name" value="BPD_transp_1"/>
    <property type="match status" value="1"/>
</dbReference>
<evidence type="ECO:0000313" key="10">
    <source>
        <dbReference type="Proteomes" id="UP000256343"/>
    </source>
</evidence>
<dbReference type="OrthoDB" id="9785347at2"/>
<dbReference type="InterPro" id="IPR000515">
    <property type="entry name" value="MetI-like"/>
</dbReference>
<dbReference type="Proteomes" id="UP000256343">
    <property type="component" value="Unassembled WGS sequence"/>
</dbReference>
<keyword evidence="8" id="KW-0762">Sugar transport</keyword>
<sequence length="290" mass="32066">MTALLFILSHLSNSFVLLIGVLPLILLICLANGIIIAPLQESGPLHNLGWTSIWRSAALATASACIEISIATIVIRLLPEKRRSAGQPTTTVEFLIAAVPVATPPVALALLWRLLLEAEGPLATLLQTLGLNLPPLLSTKPIFTTEEFSIFNWAYLTLLFVDAWIWTPLVIVSLLIAFRRIPQTIIDAAKIDGASERSLFWSIQIPLTLDWLAWIWLFRFVDTFRAHDVHWVLFKTLTDILPAPIDVYNRGVALRQYEDAAQLALASTLVSGIALAIVWATYRARNLSSS</sequence>
<dbReference type="PANTHER" id="PTHR43759">
    <property type="entry name" value="TREHALOSE TRANSPORT SYSTEM PERMEASE PROTEIN SUGA"/>
    <property type="match status" value="1"/>
</dbReference>
<protein>
    <submittedName>
        <fullName evidence="8">ABC-type sugar transport system permease subunit</fullName>
    </submittedName>
</protein>
<evidence type="ECO:0000256" key="1">
    <source>
        <dbReference type="ARBA" id="ARBA00004651"/>
    </source>
</evidence>
<dbReference type="AlphaFoldDB" id="A0A336JWA4"/>
<dbReference type="PROSITE" id="PS50928">
    <property type="entry name" value="ABC_TM1"/>
    <property type="match status" value="1"/>
</dbReference>
<dbReference type="InterPro" id="IPR052730">
    <property type="entry name" value="Sugar_ABC_transporter"/>
</dbReference>
<evidence type="ECO:0000259" key="6">
    <source>
        <dbReference type="PROSITE" id="PS50928"/>
    </source>
</evidence>
<dbReference type="EMBL" id="UFQQ01000006">
    <property type="protein sequence ID" value="SSW90341.1"/>
    <property type="molecule type" value="Genomic_DNA"/>
</dbReference>
<evidence type="ECO:0000256" key="5">
    <source>
        <dbReference type="RuleBase" id="RU363032"/>
    </source>
</evidence>
<evidence type="ECO:0000256" key="3">
    <source>
        <dbReference type="ARBA" id="ARBA00022989"/>
    </source>
</evidence>
<proteinExistence type="inferred from homology"/>
<keyword evidence="5" id="KW-0813">Transport</keyword>
<feature type="transmembrane region" description="Helical" evidence="5">
    <location>
        <begin position="57"/>
        <end position="78"/>
    </location>
</feature>
<evidence type="ECO:0000256" key="4">
    <source>
        <dbReference type="ARBA" id="ARBA00023136"/>
    </source>
</evidence>
<accession>A0A336JWA4</accession>
<evidence type="ECO:0000313" key="9">
    <source>
        <dbReference type="Proteomes" id="UP000252631"/>
    </source>
</evidence>
<dbReference type="Gene3D" id="1.10.3720.10">
    <property type="entry name" value="MetI-like"/>
    <property type="match status" value="1"/>
</dbReference>
<feature type="transmembrane region" description="Helical" evidence="5">
    <location>
        <begin position="15"/>
        <end position="37"/>
    </location>
</feature>
<evidence type="ECO:0000313" key="7">
    <source>
        <dbReference type="EMBL" id="RED37841.1"/>
    </source>
</evidence>
<dbReference type="GO" id="GO:0055085">
    <property type="term" value="P:transmembrane transport"/>
    <property type="evidence" value="ECO:0007669"/>
    <property type="project" value="InterPro"/>
</dbReference>
<feature type="transmembrane region" description="Helical" evidence="5">
    <location>
        <begin position="90"/>
        <end position="112"/>
    </location>
</feature>
<dbReference type="EMBL" id="QRDT01000006">
    <property type="protein sequence ID" value="RED37841.1"/>
    <property type="molecule type" value="Genomic_DNA"/>
</dbReference>
<feature type="transmembrane region" description="Helical" evidence="5">
    <location>
        <begin position="260"/>
        <end position="282"/>
    </location>
</feature>
<gene>
    <name evidence="7" type="ORF">BJ125_106166</name>
    <name evidence="8" type="ORF">SAMN05892882_106166</name>
</gene>
<feature type="transmembrane region" description="Helical" evidence="5">
    <location>
        <begin position="199"/>
        <end position="218"/>
    </location>
</feature>
<comment type="similarity">
    <text evidence="5">Belongs to the binding-protein-dependent transport system permease family.</text>
</comment>
<dbReference type="SUPFAM" id="SSF161098">
    <property type="entry name" value="MetI-like"/>
    <property type="match status" value="1"/>
</dbReference>
<evidence type="ECO:0000313" key="8">
    <source>
        <dbReference type="EMBL" id="SSW90341.1"/>
    </source>
</evidence>
<keyword evidence="4 5" id="KW-0472">Membrane</keyword>
<dbReference type="Proteomes" id="UP000252631">
    <property type="component" value="Unassembled WGS sequence"/>
</dbReference>
<keyword evidence="10" id="KW-1185">Reference proteome</keyword>
<name>A0A336JWA4_9BRAD</name>
<evidence type="ECO:0000256" key="2">
    <source>
        <dbReference type="ARBA" id="ARBA00022692"/>
    </source>
</evidence>
<dbReference type="GO" id="GO:0005886">
    <property type="term" value="C:plasma membrane"/>
    <property type="evidence" value="ECO:0007669"/>
    <property type="project" value="UniProtKB-SubCell"/>
</dbReference>
<feature type="transmembrane region" description="Helical" evidence="5">
    <location>
        <begin position="153"/>
        <end position="178"/>
    </location>
</feature>
<reference evidence="8 9" key="1">
    <citation type="submission" date="2017-08" db="EMBL/GenBank/DDBJ databases">
        <authorList>
            <person name="de Groot N.N."/>
        </authorList>
    </citation>
    <scope>NUCLEOTIDE SEQUENCE [LARGE SCALE GENOMIC DNA]</scope>
    <source>
        <strain evidence="8 9">JA575</strain>
    </source>
</reference>
<feature type="domain" description="ABC transmembrane type-1" evidence="6">
    <location>
        <begin position="53"/>
        <end position="278"/>
    </location>
</feature>